<evidence type="ECO:0000256" key="1">
    <source>
        <dbReference type="ARBA" id="ARBA00007362"/>
    </source>
</evidence>
<feature type="transmembrane region" description="Helical" evidence="2">
    <location>
        <begin position="176"/>
        <end position="195"/>
    </location>
</feature>
<dbReference type="RefSeq" id="WP_052593108.1">
    <property type="nucleotide sequence ID" value="NZ_CP011112.1"/>
</dbReference>
<feature type="transmembrane region" description="Helical" evidence="2">
    <location>
        <begin position="147"/>
        <end position="164"/>
    </location>
</feature>
<gene>
    <name evidence="4" type="ORF">VV02_16265</name>
</gene>
<keyword evidence="2" id="KW-1133">Transmembrane helix</keyword>
<proteinExistence type="inferred from homology"/>
<feature type="transmembrane region" description="Helical" evidence="2">
    <location>
        <begin position="92"/>
        <end position="110"/>
    </location>
</feature>
<dbReference type="Proteomes" id="UP000066480">
    <property type="component" value="Chromosome"/>
</dbReference>
<feature type="transmembrane region" description="Helical" evidence="2">
    <location>
        <begin position="32"/>
        <end position="57"/>
    </location>
</feature>
<feature type="transmembrane region" description="Helical" evidence="2">
    <location>
        <begin position="235"/>
        <end position="258"/>
    </location>
</feature>
<dbReference type="STRING" id="571913.VV02_16265"/>
<name>A0A0K1JKF0_9MICO</name>
<evidence type="ECO:0000313" key="5">
    <source>
        <dbReference type="Proteomes" id="UP000066480"/>
    </source>
</evidence>
<dbReference type="InterPro" id="IPR000620">
    <property type="entry name" value="EamA_dom"/>
</dbReference>
<dbReference type="EMBL" id="CP011112">
    <property type="protein sequence ID" value="AKU17055.1"/>
    <property type="molecule type" value="Genomic_DNA"/>
</dbReference>
<dbReference type="AlphaFoldDB" id="A0A0K1JKF0"/>
<feature type="transmembrane region" description="Helical" evidence="2">
    <location>
        <begin position="116"/>
        <end position="135"/>
    </location>
</feature>
<evidence type="ECO:0000256" key="2">
    <source>
        <dbReference type="SAM" id="Phobius"/>
    </source>
</evidence>
<dbReference type="Pfam" id="PF00892">
    <property type="entry name" value="EamA"/>
    <property type="match status" value="2"/>
</dbReference>
<feature type="transmembrane region" description="Helical" evidence="2">
    <location>
        <begin position="63"/>
        <end position="85"/>
    </location>
</feature>
<reference evidence="4 5" key="1">
    <citation type="submission" date="2015-03" db="EMBL/GenBank/DDBJ databases">
        <title>Luteipulveratus halotolerans sp. nov., a novel actinobacterium (Dermacoccaceae) from Sarawak, Malaysia.</title>
        <authorList>
            <person name="Juboi H."/>
            <person name="Basik A."/>
            <person name="Shamsul S.S."/>
            <person name="Arnold P."/>
            <person name="Schmitt E.K."/>
            <person name="Sanglier J.-J."/>
            <person name="Yeo T."/>
        </authorList>
    </citation>
    <scope>NUCLEOTIDE SEQUENCE [LARGE SCALE GENOMIC DNA]</scope>
    <source>
        <strain evidence="4 5">MN07-A0370</strain>
    </source>
</reference>
<keyword evidence="2" id="KW-0812">Transmembrane</keyword>
<protein>
    <recommendedName>
        <fullName evidence="3">EamA domain-containing protein</fullName>
    </recommendedName>
</protein>
<dbReference type="KEGG" id="lmoi:VV02_16265"/>
<dbReference type="PANTHER" id="PTHR22911">
    <property type="entry name" value="ACYL-MALONYL CONDENSING ENZYME-RELATED"/>
    <property type="match status" value="1"/>
</dbReference>
<comment type="similarity">
    <text evidence="1">Belongs to the EamA transporter family.</text>
</comment>
<feature type="transmembrane region" description="Helical" evidence="2">
    <location>
        <begin position="265"/>
        <end position="281"/>
    </location>
</feature>
<keyword evidence="2" id="KW-0472">Membrane</keyword>
<keyword evidence="5" id="KW-1185">Reference proteome</keyword>
<dbReference type="InterPro" id="IPR037185">
    <property type="entry name" value="EmrE-like"/>
</dbReference>
<feature type="domain" description="EamA" evidence="3">
    <location>
        <begin position="148"/>
        <end position="280"/>
    </location>
</feature>
<feature type="domain" description="EamA" evidence="3">
    <location>
        <begin position="3"/>
        <end position="134"/>
    </location>
</feature>
<dbReference type="GO" id="GO:0016020">
    <property type="term" value="C:membrane"/>
    <property type="evidence" value="ECO:0007669"/>
    <property type="project" value="InterPro"/>
</dbReference>
<evidence type="ECO:0000259" key="3">
    <source>
        <dbReference type="Pfam" id="PF00892"/>
    </source>
</evidence>
<feature type="transmembrane region" description="Helical" evidence="2">
    <location>
        <begin position="210"/>
        <end position="229"/>
    </location>
</feature>
<dbReference type="Gene3D" id="1.10.3730.20">
    <property type="match status" value="1"/>
</dbReference>
<dbReference type="SUPFAM" id="SSF103481">
    <property type="entry name" value="Multidrug resistance efflux transporter EmrE"/>
    <property type="match status" value="2"/>
</dbReference>
<sequence>MIALLALASSAVWGTSDFVGGVLSRRIAAVRVVTLSQLGGLIVISAAMAVVLLTSGVPSGTGWLLPGLASGVIGAIGLTAFYAALSSGTMGVVSPIAALGAVLPVVLGILSGDELGPWTIIGMGVAIVGAALASGPELAGGAARRPLALAVVAATGFGLALYLLDRASAYDVVPALWAMRIGSVTMLGGVMLVLARRRRLPEGRASRRDLPALLLLGTGDLSANALFGYATTHGYVSVASVLGSLYPVATVLWARYLLHERMRGVQALGVGLAVVGVVLTAS</sequence>
<accession>A0A0K1JKF0</accession>
<organism evidence="4 5">
    <name type="scientific">Luteipulveratus mongoliensis</name>
    <dbReference type="NCBI Taxonomy" id="571913"/>
    <lineage>
        <taxon>Bacteria</taxon>
        <taxon>Bacillati</taxon>
        <taxon>Actinomycetota</taxon>
        <taxon>Actinomycetes</taxon>
        <taxon>Micrococcales</taxon>
        <taxon>Dermacoccaceae</taxon>
        <taxon>Luteipulveratus</taxon>
    </lineage>
</organism>
<evidence type="ECO:0000313" key="4">
    <source>
        <dbReference type="EMBL" id="AKU17055.1"/>
    </source>
</evidence>